<evidence type="ECO:0000256" key="2">
    <source>
        <dbReference type="PROSITE-ProRule" id="PRU01363"/>
    </source>
</evidence>
<comment type="caution">
    <text evidence="2">Lacks conserved residue(s) required for the propagation of feature annotation.</text>
</comment>
<dbReference type="InterPro" id="IPR042104">
    <property type="entry name" value="PKS_dehydratase_sf"/>
</dbReference>
<dbReference type="InterPro" id="IPR016035">
    <property type="entry name" value="Acyl_Trfase/lysoPLipase"/>
</dbReference>
<name>A0A8K0GNH3_IGNLU</name>
<accession>A0A8K0GNH3</accession>
<dbReference type="GO" id="GO:0006633">
    <property type="term" value="P:fatty acid biosynthetic process"/>
    <property type="evidence" value="ECO:0007669"/>
    <property type="project" value="UniProtKB-UniPathway"/>
</dbReference>
<dbReference type="Pfam" id="PF00698">
    <property type="entry name" value="Acyl_transf_1"/>
    <property type="match status" value="1"/>
</dbReference>
<dbReference type="InterPro" id="IPR013149">
    <property type="entry name" value="ADH-like_C"/>
</dbReference>
<dbReference type="SMART" id="SM00825">
    <property type="entry name" value="PKS_KS"/>
    <property type="match status" value="1"/>
</dbReference>
<dbReference type="InterPro" id="IPR016039">
    <property type="entry name" value="Thiolase-like"/>
</dbReference>
<feature type="region of interest" description="C-terminal hotdog fold" evidence="2">
    <location>
        <begin position="769"/>
        <end position="912"/>
    </location>
</feature>
<dbReference type="InterPro" id="IPR036291">
    <property type="entry name" value="NAD(P)-bd_dom_sf"/>
</dbReference>
<dbReference type="GO" id="GO:0016491">
    <property type="term" value="F:oxidoreductase activity"/>
    <property type="evidence" value="ECO:0007669"/>
    <property type="project" value="InterPro"/>
</dbReference>
<evidence type="ECO:0000313" key="5">
    <source>
        <dbReference type="EMBL" id="KAF2906136.1"/>
    </source>
</evidence>
<dbReference type="Gene3D" id="3.40.47.10">
    <property type="match status" value="1"/>
</dbReference>
<dbReference type="InterPro" id="IPR016036">
    <property type="entry name" value="Malonyl_transacylase_ACP-bd"/>
</dbReference>
<dbReference type="Proteomes" id="UP000801492">
    <property type="component" value="Unassembled WGS sequence"/>
</dbReference>
<dbReference type="GO" id="GO:0004312">
    <property type="term" value="F:fatty acid synthase activity"/>
    <property type="evidence" value="ECO:0007669"/>
    <property type="project" value="TreeGrafter"/>
</dbReference>
<dbReference type="Pfam" id="PF02801">
    <property type="entry name" value="Ketoacyl-synt_C"/>
    <property type="match status" value="1"/>
</dbReference>
<dbReference type="CDD" id="cd05195">
    <property type="entry name" value="enoyl_red"/>
    <property type="match status" value="1"/>
</dbReference>
<feature type="region of interest" description="N-terminal hotdog fold" evidence="2">
    <location>
        <begin position="632"/>
        <end position="757"/>
    </location>
</feature>
<dbReference type="InterPro" id="IPR011032">
    <property type="entry name" value="GroES-like_sf"/>
</dbReference>
<dbReference type="SMART" id="SM00827">
    <property type="entry name" value="PKS_AT"/>
    <property type="match status" value="1"/>
</dbReference>
<dbReference type="SUPFAM" id="SSF51735">
    <property type="entry name" value="NAD(P)-binding Rossmann-fold domains"/>
    <property type="match status" value="1"/>
</dbReference>
<dbReference type="SUPFAM" id="SSF53901">
    <property type="entry name" value="Thiolase-like"/>
    <property type="match status" value="1"/>
</dbReference>
<comment type="caution">
    <text evidence="5">The sequence shown here is derived from an EMBL/GenBank/DDBJ whole genome shotgun (WGS) entry which is preliminary data.</text>
</comment>
<dbReference type="SMART" id="SM00829">
    <property type="entry name" value="PKS_ER"/>
    <property type="match status" value="1"/>
</dbReference>
<evidence type="ECO:0000313" key="6">
    <source>
        <dbReference type="Proteomes" id="UP000801492"/>
    </source>
</evidence>
<keyword evidence="6" id="KW-1185">Reference proteome</keyword>
<dbReference type="SUPFAM" id="SSF55048">
    <property type="entry name" value="Probable ACP-binding domain of malonyl-CoA ACP transacylase"/>
    <property type="match status" value="1"/>
</dbReference>
<dbReference type="SUPFAM" id="SSF50129">
    <property type="entry name" value="GroES-like"/>
    <property type="match status" value="1"/>
</dbReference>
<sequence length="1315" mass="146654">MNENIILTANGYGRSDGVIALYIQRVCDAKRSYASILGARSFFSGYENGVFRDINVESMTDFIQKFYTDLEIDPKNVEFVECYGCGIKKYDEVELEAISRVYCKHRKDTLPVGSVKSNTGHAESSSVFMGLVKLLVALETGFIPANLHYNSPNTTINSLIQNKIKVVNKNREYKLGLVALNAMGLTPSYGHVLLKPNLKTKTEQVDNLPRLINISTRTEEGIQSILHLLKSEAKIDPEYVCLVQEAFKKTIPRHVYRGYAVLDGTVEAKSQYEYFPGNKRKIWFVYSGMGSQWVKMATDLMEIPVFAKAIYKCHKVLEPKGIDIVNIVTADDMNMFDNILHSFVGIAAIQIGLTDVLHTIGVVPDGIIGHSVGELGCAYADECLSAEQMILCAYSRGKASLEANLSRGMMAAVGIGYQRMKDLCPPSIEIACHNAADSSTISGPAEDMEAFVETLHEKNVFAKLVNVSNIAYHSRYIKPAAPLLLKYLQKIIPEPLPRSSKWISTSISEELWNTDLAKTSSAEYHTNNLLSSVLFEEGSKHIPQEAIVIEIAPHGLLQAILKRSLPQCVHVPLTHKTSKNGLVFLLEALGKMYLSGVDINMLAMYPRIEYPVGRGTKSLVPLIHWSHTENLYSYIDNKINYVAATNIKELQVSSRQKEYEYLIGHQLQNTIIIPTSAYIGWLYDVICSVKKTEILDVVIENLNFKSIAAVPKTGSVNVTIIVRKGSGTFEITSDNELLATGIIKNPDKSLFTDISITGLNDSANIINKSLLLSEIDVYSEFSHRKQCYSGKYRRIKSLVLTKEGSLSTIYFNNNWQDLVEAMIQQTLFHKGERYQNTLVVTSIQNVTIAVSELPKEPTDIQATYHYDAEIIKTAGIQISRVTTKSLKMLGENNMPISYDFVQLVKLTGTNLQSMESVIHLGLKMCVENLKSGSAQNLFIMEIQTEAVSLESTIRNVVDKNPNIKVSTTLQEKFVFALDKNAPEFTVDEPEYQKILKDDLALVVIKNGSINTYVTVPRELGEDKRFESEKASNVVGNISMEYIGINACDETLLLGDKYDQELGSIDYAGITSSGKRIMGLAQMNVNLHKLIPDSVLSWDIPQKWSMEDAATVPYAFVLAYYALVTKAGITPGETVLVHNGCTPFGLAAILLAAKHSSFVFTTVTSDRQRSYLKKFFNFMHDKCILTSRSTSFEAHLLTATAGKGANIILNCVSGSMLNASLRCIANMGRFIQLGKFDLEENMEIGMRVFARNVHFCSVTIEDVFCAADDVKETIRNLITKGLESFAVRPLTREITKQQNAKSLLRYVFFNIFYYFK</sequence>
<evidence type="ECO:0000256" key="1">
    <source>
        <dbReference type="ARBA" id="ARBA00023268"/>
    </source>
</evidence>
<proteinExistence type="predicted"/>
<dbReference type="InterPro" id="IPR049900">
    <property type="entry name" value="PKS_mFAS_DH"/>
</dbReference>
<organism evidence="5 6">
    <name type="scientific">Ignelater luminosus</name>
    <name type="common">Cucubano</name>
    <name type="synonym">Pyrophorus luminosus</name>
    <dbReference type="NCBI Taxonomy" id="2038154"/>
    <lineage>
        <taxon>Eukaryota</taxon>
        <taxon>Metazoa</taxon>
        <taxon>Ecdysozoa</taxon>
        <taxon>Arthropoda</taxon>
        <taxon>Hexapoda</taxon>
        <taxon>Insecta</taxon>
        <taxon>Pterygota</taxon>
        <taxon>Neoptera</taxon>
        <taxon>Endopterygota</taxon>
        <taxon>Coleoptera</taxon>
        <taxon>Polyphaga</taxon>
        <taxon>Elateriformia</taxon>
        <taxon>Elateroidea</taxon>
        <taxon>Elateridae</taxon>
        <taxon>Agrypninae</taxon>
        <taxon>Pyrophorini</taxon>
        <taxon>Ignelater</taxon>
    </lineage>
</organism>
<keyword evidence="1" id="KW-0511">Multifunctional enzyme</keyword>
<dbReference type="InterPro" id="IPR001227">
    <property type="entry name" value="Ac_transferase_dom_sf"/>
</dbReference>
<dbReference type="PROSITE" id="PS52019">
    <property type="entry name" value="PKS_MFAS_DH"/>
    <property type="match status" value="1"/>
</dbReference>
<reference evidence="5" key="1">
    <citation type="submission" date="2019-08" db="EMBL/GenBank/DDBJ databases">
        <title>The genome of the North American firefly Photinus pyralis.</title>
        <authorList>
            <consortium name="Photinus pyralis genome working group"/>
            <person name="Fallon T.R."/>
            <person name="Sander Lower S.E."/>
            <person name="Weng J.-K."/>
        </authorList>
    </citation>
    <scope>NUCLEOTIDE SEQUENCE</scope>
    <source>
        <strain evidence="5">TRF0915ILg1</strain>
        <tissue evidence="5">Whole body</tissue>
    </source>
</reference>
<dbReference type="InterPro" id="IPR020843">
    <property type="entry name" value="ER"/>
</dbReference>
<evidence type="ECO:0000259" key="4">
    <source>
        <dbReference type="PROSITE" id="PS52019"/>
    </source>
</evidence>
<dbReference type="InterPro" id="IPR014031">
    <property type="entry name" value="Ketoacyl_synth_C"/>
</dbReference>
<dbReference type="OrthoDB" id="329835at2759"/>
<protein>
    <submittedName>
        <fullName evidence="5">Uncharacterized protein</fullName>
    </submittedName>
</protein>
<dbReference type="EMBL" id="VTPC01000014">
    <property type="protein sequence ID" value="KAF2906136.1"/>
    <property type="molecule type" value="Genomic_DNA"/>
</dbReference>
<feature type="domain" description="PKS/mFAS DH" evidence="4">
    <location>
        <begin position="632"/>
        <end position="912"/>
    </location>
</feature>
<dbReference type="InterPro" id="IPR014043">
    <property type="entry name" value="Acyl_transferase_dom"/>
</dbReference>
<dbReference type="InterPro" id="IPR032821">
    <property type="entry name" value="PKS_assoc"/>
</dbReference>
<dbReference type="Gene3D" id="3.10.129.110">
    <property type="entry name" value="Polyketide synthase dehydratase"/>
    <property type="match status" value="1"/>
</dbReference>
<dbReference type="Pfam" id="PF00107">
    <property type="entry name" value="ADH_zinc_N"/>
    <property type="match status" value="1"/>
</dbReference>
<dbReference type="InterPro" id="IPR050091">
    <property type="entry name" value="PKS_NRPS_Biosynth_Enz"/>
</dbReference>
<dbReference type="Gene3D" id="3.30.70.3290">
    <property type="match status" value="1"/>
</dbReference>
<dbReference type="Gene3D" id="3.40.366.10">
    <property type="entry name" value="Malonyl-Coenzyme A Acyl Carrier Protein, domain 2"/>
    <property type="match status" value="1"/>
</dbReference>
<evidence type="ECO:0000259" key="3">
    <source>
        <dbReference type="PROSITE" id="PS52004"/>
    </source>
</evidence>
<feature type="domain" description="Ketosynthase family 3 (KS3)" evidence="3">
    <location>
        <begin position="1"/>
        <end position="196"/>
    </location>
</feature>
<dbReference type="PROSITE" id="PS52004">
    <property type="entry name" value="KS3_2"/>
    <property type="match status" value="1"/>
</dbReference>
<dbReference type="Pfam" id="PF16197">
    <property type="entry name" value="KAsynt_C_assoc"/>
    <property type="match status" value="1"/>
</dbReference>
<dbReference type="PANTHER" id="PTHR43775:SF23">
    <property type="entry name" value="FATTY ACID SYNTHASE 3"/>
    <property type="match status" value="1"/>
</dbReference>
<dbReference type="InterPro" id="IPR020841">
    <property type="entry name" value="PKS_Beta-ketoAc_synthase_dom"/>
</dbReference>
<dbReference type="UniPathway" id="UPA00094"/>
<dbReference type="PANTHER" id="PTHR43775">
    <property type="entry name" value="FATTY ACID SYNTHASE"/>
    <property type="match status" value="1"/>
</dbReference>
<gene>
    <name evidence="5" type="ORF">ILUMI_00040</name>
</gene>
<dbReference type="SUPFAM" id="SSF52151">
    <property type="entry name" value="FabD/lysophospholipase-like"/>
    <property type="match status" value="1"/>
</dbReference>
<dbReference type="Gene3D" id="3.90.180.10">
    <property type="entry name" value="Medium-chain alcohol dehydrogenases, catalytic domain"/>
    <property type="match status" value="1"/>
</dbReference>